<name>A0A8J7FSB0_9FLAO</name>
<keyword evidence="3" id="KW-1185">Reference proteome</keyword>
<evidence type="ECO:0000313" key="2">
    <source>
        <dbReference type="EMBL" id="MBF0598020.1"/>
    </source>
</evidence>
<dbReference type="PANTHER" id="PTHR41913">
    <property type="entry name" value="DUF1684 DOMAIN-CONTAINING PROTEIN"/>
    <property type="match status" value="1"/>
</dbReference>
<reference evidence="2" key="1">
    <citation type="submission" date="2020-10" db="EMBL/GenBank/DDBJ databases">
        <authorList>
            <person name="Lu T."/>
            <person name="Wang Q."/>
            <person name="Han X."/>
        </authorList>
    </citation>
    <scope>NUCLEOTIDE SEQUENCE</scope>
    <source>
        <strain evidence="2">WQ 117</strain>
    </source>
</reference>
<keyword evidence="1" id="KW-0732">Signal</keyword>
<gene>
    <name evidence="2" type="ORF">IM532_11310</name>
</gene>
<protein>
    <submittedName>
        <fullName evidence="2">DUF1684 domain-containing protein</fullName>
    </submittedName>
</protein>
<dbReference type="PANTHER" id="PTHR41913:SF1">
    <property type="entry name" value="DUF1684 DOMAIN-CONTAINING PROTEIN"/>
    <property type="match status" value="1"/>
</dbReference>
<dbReference type="Pfam" id="PF07920">
    <property type="entry name" value="DUF1684"/>
    <property type="match status" value="1"/>
</dbReference>
<dbReference type="EMBL" id="JADGIK010000007">
    <property type="protein sequence ID" value="MBF0598020.1"/>
    <property type="molecule type" value="Genomic_DNA"/>
</dbReference>
<accession>A0A8J7FSB0</accession>
<feature type="chain" id="PRO_5035228102" evidence="1">
    <location>
        <begin position="21"/>
        <end position="202"/>
    </location>
</feature>
<dbReference type="Proteomes" id="UP000608754">
    <property type="component" value="Unassembled WGS sequence"/>
</dbReference>
<evidence type="ECO:0000256" key="1">
    <source>
        <dbReference type="SAM" id="SignalP"/>
    </source>
</evidence>
<dbReference type="PROSITE" id="PS51257">
    <property type="entry name" value="PROKAR_LIPOPROTEIN"/>
    <property type="match status" value="1"/>
</dbReference>
<dbReference type="InterPro" id="IPR012467">
    <property type="entry name" value="DUF1684"/>
</dbReference>
<sequence>MKNLIFITALLLLFTSCATKTVNQLSPIEKYQSELVEFYSNPKTSPLNEEEKSIFKGITFFPIDEKYKVEAEFTPIDDGNVIPFPTSAGKTKYYKKYGLARFFIDGKEQVLTLYQSSPVVEEYLDHLFLPFTDDTNGNTTYGGGRYIDLSIKDIINNNGKVIIDFNQAYNPYCAYSKRYNCPIPPGNNSLDIEINAGVTYQK</sequence>
<evidence type="ECO:0000313" key="3">
    <source>
        <dbReference type="Proteomes" id="UP000608754"/>
    </source>
</evidence>
<organism evidence="2 3">
    <name type="scientific">Faecalibacter rhinopitheci</name>
    <dbReference type="NCBI Taxonomy" id="2779678"/>
    <lineage>
        <taxon>Bacteria</taxon>
        <taxon>Pseudomonadati</taxon>
        <taxon>Bacteroidota</taxon>
        <taxon>Flavobacteriia</taxon>
        <taxon>Flavobacteriales</taxon>
        <taxon>Weeksellaceae</taxon>
        <taxon>Faecalibacter</taxon>
    </lineage>
</organism>
<dbReference type="RefSeq" id="WP_194183560.1">
    <property type="nucleotide sequence ID" value="NZ_JADGIK010000007.1"/>
</dbReference>
<proteinExistence type="predicted"/>
<comment type="caution">
    <text evidence="2">The sequence shown here is derived from an EMBL/GenBank/DDBJ whole genome shotgun (WGS) entry which is preliminary data.</text>
</comment>
<feature type="signal peptide" evidence="1">
    <location>
        <begin position="1"/>
        <end position="20"/>
    </location>
</feature>
<dbReference type="AlphaFoldDB" id="A0A8J7FSB0"/>